<name>A0A328BUX5_9BACT</name>
<comment type="caution">
    <text evidence="1">The sequence shown here is derived from an EMBL/GenBank/DDBJ whole genome shotgun (WGS) entry which is preliminary data.</text>
</comment>
<organism evidence="1 2">
    <name type="scientific">Hymenobacter edaphi</name>
    <dbReference type="NCBI Taxonomy" id="2211146"/>
    <lineage>
        <taxon>Bacteria</taxon>
        <taxon>Pseudomonadati</taxon>
        <taxon>Bacteroidota</taxon>
        <taxon>Cytophagia</taxon>
        <taxon>Cytophagales</taxon>
        <taxon>Hymenobacteraceae</taxon>
        <taxon>Hymenobacter</taxon>
    </lineage>
</organism>
<dbReference type="EMBL" id="QHKM01000001">
    <property type="protein sequence ID" value="RAK70331.1"/>
    <property type="molecule type" value="Genomic_DNA"/>
</dbReference>
<reference evidence="2" key="1">
    <citation type="submission" date="2018-05" db="EMBL/GenBank/DDBJ databases">
        <authorList>
            <person name="Nie L."/>
        </authorList>
    </citation>
    <scope>NUCLEOTIDE SEQUENCE [LARGE SCALE GENOMIC DNA]</scope>
    <source>
        <strain evidence="2">NL</strain>
    </source>
</reference>
<evidence type="ECO:0000313" key="1">
    <source>
        <dbReference type="EMBL" id="RAK70331.1"/>
    </source>
</evidence>
<proteinExistence type="predicted"/>
<keyword evidence="2" id="KW-1185">Reference proteome</keyword>
<dbReference type="AlphaFoldDB" id="A0A328BUX5"/>
<dbReference type="OrthoDB" id="949867at2"/>
<evidence type="ECO:0000313" key="2">
    <source>
        <dbReference type="Proteomes" id="UP000248553"/>
    </source>
</evidence>
<dbReference type="Proteomes" id="UP000248553">
    <property type="component" value="Unassembled WGS sequence"/>
</dbReference>
<accession>A0A328BUX5</accession>
<dbReference type="RefSeq" id="WP_111477071.1">
    <property type="nucleotide sequence ID" value="NZ_QHKM01000001.1"/>
</dbReference>
<gene>
    <name evidence="1" type="ORF">DLM85_05665</name>
</gene>
<protein>
    <submittedName>
        <fullName evidence="1">Uncharacterized protein</fullName>
    </submittedName>
</protein>
<sequence length="182" mass="19809">MNRLYLYAALLLLTQCSKCKDDPQPKNPEDALPAATQEGKNTFGCLVNGQAWTPKGSLGGVPNFYVSYDPTYAGGTIDIRAYRLPNSDDSRRQRITLGGGDISHVGTYALVVSDARGASFYDDFRPSSCQEYRSADPLVHCQGTLTLTRLDAAVASGTFEFVLAKPGCDTIKVTQGRFDRKL</sequence>